<dbReference type="PANTHER" id="PTHR23501:SF197">
    <property type="entry name" value="COMD"/>
    <property type="match status" value="1"/>
</dbReference>
<comment type="subcellular location">
    <subcellularLocation>
        <location evidence="1">Cell membrane</location>
        <topology evidence="1">Multi-pass membrane protein</topology>
    </subcellularLocation>
</comment>
<dbReference type="EMBL" id="JBHRTB010000010">
    <property type="protein sequence ID" value="MFC3142741.1"/>
    <property type="molecule type" value="Genomic_DNA"/>
</dbReference>
<reference evidence="10" key="1">
    <citation type="journal article" date="2019" name="Int. J. Syst. Evol. Microbiol.">
        <title>The Global Catalogue of Microorganisms (GCM) 10K type strain sequencing project: providing services to taxonomists for standard genome sequencing and annotation.</title>
        <authorList>
            <consortium name="The Broad Institute Genomics Platform"/>
            <consortium name="The Broad Institute Genome Sequencing Center for Infectious Disease"/>
            <person name="Wu L."/>
            <person name="Ma J."/>
        </authorList>
    </citation>
    <scope>NUCLEOTIDE SEQUENCE [LARGE SCALE GENOMIC DNA]</scope>
    <source>
        <strain evidence="10">KCTC 52366</strain>
    </source>
</reference>
<dbReference type="RefSeq" id="WP_379560519.1">
    <property type="nucleotide sequence ID" value="NZ_JBHRTB010000010.1"/>
</dbReference>
<feature type="transmembrane region" description="Helical" evidence="7">
    <location>
        <begin position="365"/>
        <end position="389"/>
    </location>
</feature>
<dbReference type="Gene3D" id="1.20.1250.20">
    <property type="entry name" value="MFS general substrate transporter like domains"/>
    <property type="match status" value="1"/>
</dbReference>
<evidence type="ECO:0000256" key="3">
    <source>
        <dbReference type="ARBA" id="ARBA00022475"/>
    </source>
</evidence>
<dbReference type="Pfam" id="PF07690">
    <property type="entry name" value="MFS_1"/>
    <property type="match status" value="1"/>
</dbReference>
<evidence type="ECO:0000256" key="1">
    <source>
        <dbReference type="ARBA" id="ARBA00004651"/>
    </source>
</evidence>
<sequence length="512" mass="53081">MSQDLHTHPDGVDRAKLKLTFVAVVSVLLLASLGQTVVTTALPIIVGELGGLDQITWVITAYLMAATVGAPVFGKLGDLYGRKRVLQIGIGVFLLGSLLSASAGSIWTLVLGRFVQGLGGGGLIVVSMATVADVVPPRQRGRYQGFLGGVFGFSTVIGPLAGGFIVQHFHWSWMFLLNVPLGLVAFTILAIVLESLPPRRKPVIDYAGAGLLAATLSLAVIIASIGGNPVPWTSPVMLALYAALAVALGAFITAEYRAKEPVLPLQLFRINNFVVSNTVGTIIGVAMFGTITFVPMFMQVVKGLSPAQSGLFIFPMMLGMITASTLSGIFMSRTGRYRILPVFSTLLLAVAMGALSTLSPSTPNWLIVVCVMAAGIGIGPVMGVGVTAIQNSVPGNMVGVGTASANMFRLIGGSLGTALFGAIFSHGLTRELGSALGGANPRALTAQAISAMDPDLQAQVGLGIAHALQPVFLIGAVMACLACLVALLMVELPLSDRVPDRNSNEPATVPAE</sequence>
<keyword evidence="10" id="KW-1185">Reference proteome</keyword>
<dbReference type="InterPro" id="IPR011701">
    <property type="entry name" value="MFS"/>
</dbReference>
<feature type="domain" description="Major facilitator superfamily (MFS) profile" evidence="8">
    <location>
        <begin position="20"/>
        <end position="494"/>
    </location>
</feature>
<feature type="transmembrane region" description="Helical" evidence="7">
    <location>
        <begin position="471"/>
        <end position="494"/>
    </location>
</feature>
<comment type="caution">
    <text evidence="9">The sequence shown here is derived from an EMBL/GenBank/DDBJ whole genome shotgun (WGS) entry which is preliminary data.</text>
</comment>
<feature type="transmembrane region" description="Helical" evidence="7">
    <location>
        <begin position="54"/>
        <end position="73"/>
    </location>
</feature>
<dbReference type="SUPFAM" id="SSF103473">
    <property type="entry name" value="MFS general substrate transporter"/>
    <property type="match status" value="1"/>
</dbReference>
<dbReference type="InterPro" id="IPR020846">
    <property type="entry name" value="MFS_dom"/>
</dbReference>
<feature type="transmembrane region" description="Helical" evidence="7">
    <location>
        <begin position="85"/>
        <end position="108"/>
    </location>
</feature>
<dbReference type="Gene3D" id="1.20.1720.10">
    <property type="entry name" value="Multidrug resistance protein D"/>
    <property type="match status" value="1"/>
</dbReference>
<feature type="transmembrane region" description="Helical" evidence="7">
    <location>
        <begin position="410"/>
        <end position="428"/>
    </location>
</feature>
<feature type="transmembrane region" description="Helical" evidence="7">
    <location>
        <begin position="21"/>
        <end position="42"/>
    </location>
</feature>
<feature type="transmembrane region" description="Helical" evidence="7">
    <location>
        <begin position="146"/>
        <end position="165"/>
    </location>
</feature>
<dbReference type="Proteomes" id="UP001595632">
    <property type="component" value="Unassembled WGS sequence"/>
</dbReference>
<protein>
    <submittedName>
        <fullName evidence="9">MDR family MFS transporter</fullName>
    </submittedName>
</protein>
<feature type="transmembrane region" description="Helical" evidence="7">
    <location>
        <begin position="310"/>
        <end position="332"/>
    </location>
</feature>
<feature type="transmembrane region" description="Helical" evidence="7">
    <location>
        <begin position="232"/>
        <end position="252"/>
    </location>
</feature>
<organism evidence="9 10">
    <name type="scientific">Psychromarinibacter halotolerans</name>
    <dbReference type="NCBI Taxonomy" id="1775175"/>
    <lineage>
        <taxon>Bacteria</taxon>
        <taxon>Pseudomonadati</taxon>
        <taxon>Pseudomonadota</taxon>
        <taxon>Alphaproteobacteria</taxon>
        <taxon>Rhodobacterales</taxon>
        <taxon>Paracoccaceae</taxon>
        <taxon>Psychromarinibacter</taxon>
    </lineage>
</organism>
<dbReference type="PROSITE" id="PS50850">
    <property type="entry name" value="MFS"/>
    <property type="match status" value="1"/>
</dbReference>
<evidence type="ECO:0000256" key="6">
    <source>
        <dbReference type="ARBA" id="ARBA00023136"/>
    </source>
</evidence>
<name>A0ABV7GQI5_9RHOB</name>
<evidence type="ECO:0000256" key="4">
    <source>
        <dbReference type="ARBA" id="ARBA00022692"/>
    </source>
</evidence>
<evidence type="ECO:0000313" key="9">
    <source>
        <dbReference type="EMBL" id="MFC3142741.1"/>
    </source>
</evidence>
<dbReference type="InterPro" id="IPR001958">
    <property type="entry name" value="Tet-R_TetA/multi-R_MdtG-like"/>
</dbReference>
<proteinExistence type="predicted"/>
<dbReference type="InterPro" id="IPR004638">
    <property type="entry name" value="EmrB-like"/>
</dbReference>
<keyword evidence="3" id="KW-1003">Cell membrane</keyword>
<evidence type="ECO:0000256" key="5">
    <source>
        <dbReference type="ARBA" id="ARBA00022989"/>
    </source>
</evidence>
<dbReference type="InterPro" id="IPR036259">
    <property type="entry name" value="MFS_trans_sf"/>
</dbReference>
<keyword evidence="4 7" id="KW-0812">Transmembrane</keyword>
<feature type="transmembrane region" description="Helical" evidence="7">
    <location>
        <begin position="273"/>
        <end position="298"/>
    </location>
</feature>
<keyword evidence="5 7" id="KW-1133">Transmembrane helix</keyword>
<evidence type="ECO:0000313" key="10">
    <source>
        <dbReference type="Proteomes" id="UP001595632"/>
    </source>
</evidence>
<dbReference type="CDD" id="cd17502">
    <property type="entry name" value="MFS_Azr1_MDR_like"/>
    <property type="match status" value="1"/>
</dbReference>
<keyword evidence="2" id="KW-0813">Transport</keyword>
<dbReference type="PANTHER" id="PTHR23501">
    <property type="entry name" value="MAJOR FACILITATOR SUPERFAMILY"/>
    <property type="match status" value="1"/>
</dbReference>
<keyword evidence="6 7" id="KW-0472">Membrane</keyword>
<dbReference type="NCBIfam" id="TIGR00711">
    <property type="entry name" value="efflux_EmrB"/>
    <property type="match status" value="1"/>
</dbReference>
<dbReference type="PRINTS" id="PR01035">
    <property type="entry name" value="TCRTETA"/>
</dbReference>
<feature type="transmembrane region" description="Helical" evidence="7">
    <location>
        <begin position="204"/>
        <end position="226"/>
    </location>
</feature>
<evidence type="ECO:0000256" key="7">
    <source>
        <dbReference type="SAM" id="Phobius"/>
    </source>
</evidence>
<feature type="transmembrane region" description="Helical" evidence="7">
    <location>
        <begin position="339"/>
        <end position="359"/>
    </location>
</feature>
<accession>A0ABV7GQI5</accession>
<gene>
    <name evidence="9" type="ORF">ACFOGP_08470</name>
</gene>
<feature type="transmembrane region" description="Helical" evidence="7">
    <location>
        <begin position="114"/>
        <end position="134"/>
    </location>
</feature>
<feature type="transmembrane region" description="Helical" evidence="7">
    <location>
        <begin position="171"/>
        <end position="192"/>
    </location>
</feature>
<evidence type="ECO:0000259" key="8">
    <source>
        <dbReference type="PROSITE" id="PS50850"/>
    </source>
</evidence>
<evidence type="ECO:0000256" key="2">
    <source>
        <dbReference type="ARBA" id="ARBA00022448"/>
    </source>
</evidence>